<evidence type="ECO:0000313" key="2">
    <source>
        <dbReference type="EMBL" id="KAF5809284.1"/>
    </source>
</evidence>
<feature type="region of interest" description="Disordered" evidence="1">
    <location>
        <begin position="1"/>
        <end position="31"/>
    </location>
</feature>
<evidence type="ECO:0000313" key="3">
    <source>
        <dbReference type="Proteomes" id="UP000215914"/>
    </source>
</evidence>
<name>A0A9K3NQP2_HELAN</name>
<proteinExistence type="predicted"/>
<dbReference type="AlphaFoldDB" id="A0A9K3NQP2"/>
<reference evidence="2" key="2">
    <citation type="submission" date="2020-06" db="EMBL/GenBank/DDBJ databases">
        <title>Helianthus annuus Genome sequencing and assembly Release 2.</title>
        <authorList>
            <person name="Gouzy J."/>
            <person name="Langlade N."/>
            <person name="Munos S."/>
        </authorList>
    </citation>
    <scope>NUCLEOTIDE SEQUENCE</scope>
    <source>
        <tissue evidence="2">Leaves</tissue>
    </source>
</reference>
<feature type="compositionally biased region" description="Gly residues" evidence="1">
    <location>
        <begin position="1"/>
        <end position="11"/>
    </location>
</feature>
<keyword evidence="3" id="KW-1185">Reference proteome</keyword>
<reference evidence="2" key="1">
    <citation type="journal article" date="2017" name="Nature">
        <title>The sunflower genome provides insights into oil metabolism, flowering and Asterid evolution.</title>
        <authorList>
            <person name="Badouin H."/>
            <person name="Gouzy J."/>
            <person name="Grassa C.J."/>
            <person name="Murat F."/>
            <person name="Staton S.E."/>
            <person name="Cottret L."/>
            <person name="Lelandais-Briere C."/>
            <person name="Owens G.L."/>
            <person name="Carrere S."/>
            <person name="Mayjonade B."/>
            <person name="Legrand L."/>
            <person name="Gill N."/>
            <person name="Kane N.C."/>
            <person name="Bowers J.E."/>
            <person name="Hubner S."/>
            <person name="Bellec A."/>
            <person name="Berard A."/>
            <person name="Berges H."/>
            <person name="Blanchet N."/>
            <person name="Boniface M.C."/>
            <person name="Brunel D."/>
            <person name="Catrice O."/>
            <person name="Chaidir N."/>
            <person name="Claudel C."/>
            <person name="Donnadieu C."/>
            <person name="Faraut T."/>
            <person name="Fievet G."/>
            <person name="Helmstetter N."/>
            <person name="King M."/>
            <person name="Knapp S.J."/>
            <person name="Lai Z."/>
            <person name="Le Paslier M.C."/>
            <person name="Lippi Y."/>
            <person name="Lorenzon L."/>
            <person name="Mandel J.R."/>
            <person name="Marage G."/>
            <person name="Marchand G."/>
            <person name="Marquand E."/>
            <person name="Bret-Mestries E."/>
            <person name="Morien E."/>
            <person name="Nambeesan S."/>
            <person name="Nguyen T."/>
            <person name="Pegot-Espagnet P."/>
            <person name="Pouilly N."/>
            <person name="Raftis F."/>
            <person name="Sallet E."/>
            <person name="Schiex T."/>
            <person name="Thomas J."/>
            <person name="Vandecasteele C."/>
            <person name="Vares D."/>
            <person name="Vear F."/>
            <person name="Vautrin S."/>
            <person name="Crespi M."/>
            <person name="Mangin B."/>
            <person name="Burke J.M."/>
            <person name="Salse J."/>
            <person name="Munos S."/>
            <person name="Vincourt P."/>
            <person name="Rieseberg L.H."/>
            <person name="Langlade N.B."/>
        </authorList>
    </citation>
    <scope>NUCLEOTIDE SEQUENCE</scope>
    <source>
        <tissue evidence="2">Leaves</tissue>
    </source>
</reference>
<organism evidence="2 3">
    <name type="scientific">Helianthus annuus</name>
    <name type="common">Common sunflower</name>
    <dbReference type="NCBI Taxonomy" id="4232"/>
    <lineage>
        <taxon>Eukaryota</taxon>
        <taxon>Viridiplantae</taxon>
        <taxon>Streptophyta</taxon>
        <taxon>Embryophyta</taxon>
        <taxon>Tracheophyta</taxon>
        <taxon>Spermatophyta</taxon>
        <taxon>Magnoliopsida</taxon>
        <taxon>eudicotyledons</taxon>
        <taxon>Gunneridae</taxon>
        <taxon>Pentapetalae</taxon>
        <taxon>asterids</taxon>
        <taxon>campanulids</taxon>
        <taxon>Asterales</taxon>
        <taxon>Asteraceae</taxon>
        <taxon>Asteroideae</taxon>
        <taxon>Heliantheae alliance</taxon>
        <taxon>Heliantheae</taxon>
        <taxon>Helianthus</taxon>
    </lineage>
</organism>
<dbReference type="EMBL" id="MNCJ02000319">
    <property type="protein sequence ID" value="KAF5809284.1"/>
    <property type="molecule type" value="Genomic_DNA"/>
</dbReference>
<gene>
    <name evidence="2" type="ORF">HanXRQr2_Chr04g0155371</name>
</gene>
<dbReference type="Gramene" id="mRNA:HanXRQr2_Chr04g0155371">
    <property type="protein sequence ID" value="mRNA:HanXRQr2_Chr04g0155371"/>
    <property type="gene ID" value="HanXRQr2_Chr04g0155371"/>
</dbReference>
<comment type="caution">
    <text evidence="2">The sequence shown here is derived from an EMBL/GenBank/DDBJ whole genome shotgun (WGS) entry which is preliminary data.</text>
</comment>
<accession>A0A9K3NQP2</accession>
<feature type="compositionally biased region" description="Basic residues" evidence="1">
    <location>
        <begin position="20"/>
        <end position="29"/>
    </location>
</feature>
<sequence>MGNPGGPGGRGRVFDNTLLKGRRKSKKRRTADGIMRNETIDKCGLISLMVKLV</sequence>
<evidence type="ECO:0000256" key="1">
    <source>
        <dbReference type="SAM" id="MobiDB-lite"/>
    </source>
</evidence>
<dbReference type="Proteomes" id="UP000215914">
    <property type="component" value="Unassembled WGS sequence"/>
</dbReference>
<protein>
    <submittedName>
        <fullName evidence="2">Uncharacterized protein</fullName>
    </submittedName>
</protein>